<organism evidence="8 9">
    <name type="scientific">Rheinheimera muenzenbergensis</name>
    <dbReference type="NCBI Taxonomy" id="1193628"/>
    <lineage>
        <taxon>Bacteria</taxon>
        <taxon>Pseudomonadati</taxon>
        <taxon>Pseudomonadota</taxon>
        <taxon>Gammaproteobacteria</taxon>
        <taxon>Chromatiales</taxon>
        <taxon>Chromatiaceae</taxon>
        <taxon>Rheinheimera</taxon>
    </lineage>
</organism>
<evidence type="ECO:0000313" key="9">
    <source>
        <dbReference type="Proteomes" id="UP001375382"/>
    </source>
</evidence>
<dbReference type="PANTHER" id="PTHR33567">
    <property type="entry name" value="CHROMATE ION TRANSPORTER (EUROFUNG)"/>
    <property type="match status" value="1"/>
</dbReference>
<feature type="transmembrane region" description="Helical" evidence="7">
    <location>
        <begin position="201"/>
        <end position="223"/>
    </location>
</feature>
<keyword evidence="3" id="KW-1003">Cell membrane</keyword>
<dbReference type="NCBIfam" id="TIGR00937">
    <property type="entry name" value="2A51"/>
    <property type="match status" value="1"/>
</dbReference>
<keyword evidence="6 7" id="KW-0472">Membrane</keyword>
<comment type="subcellular location">
    <subcellularLocation>
        <location evidence="1">Cell membrane</location>
        <topology evidence="1">Multi-pass membrane protein</topology>
    </subcellularLocation>
</comment>
<evidence type="ECO:0000256" key="2">
    <source>
        <dbReference type="ARBA" id="ARBA00005262"/>
    </source>
</evidence>
<feature type="transmembrane region" description="Helical" evidence="7">
    <location>
        <begin position="243"/>
        <end position="263"/>
    </location>
</feature>
<keyword evidence="4 7" id="KW-0812">Transmembrane</keyword>
<feature type="transmembrane region" description="Helical" evidence="7">
    <location>
        <begin position="164"/>
        <end position="180"/>
    </location>
</feature>
<dbReference type="InterPro" id="IPR003370">
    <property type="entry name" value="Chromate_transpt"/>
</dbReference>
<feature type="transmembrane region" description="Helical" evidence="7">
    <location>
        <begin position="301"/>
        <end position="323"/>
    </location>
</feature>
<reference evidence="8 9" key="1">
    <citation type="journal article" date="2023" name="Ecotoxicol. Environ. Saf.">
        <title>Mercury remediation potential of mercury-resistant strain Rheinheimera metallidurans sp. nov. isolated from a municipal waste dumping site.</title>
        <authorList>
            <person name="Yadav V."/>
            <person name="Manjhi A."/>
            <person name="Vadakedath N."/>
        </authorList>
    </citation>
    <scope>NUCLEOTIDE SEQUENCE [LARGE SCALE GENOMIC DNA]</scope>
    <source>
        <strain evidence="8 9">E-49</strain>
    </source>
</reference>
<protein>
    <submittedName>
        <fullName evidence="8">Chromate efflux transporter</fullName>
    </submittedName>
</protein>
<feature type="transmembrane region" description="Helical" evidence="7">
    <location>
        <begin position="84"/>
        <end position="109"/>
    </location>
</feature>
<dbReference type="InterPro" id="IPR014047">
    <property type="entry name" value="Chr_Tranpt_l_chain"/>
</dbReference>
<evidence type="ECO:0000256" key="1">
    <source>
        <dbReference type="ARBA" id="ARBA00004651"/>
    </source>
</evidence>
<evidence type="ECO:0000256" key="3">
    <source>
        <dbReference type="ARBA" id="ARBA00022475"/>
    </source>
</evidence>
<dbReference type="PANTHER" id="PTHR33567:SF3">
    <property type="entry name" value="CHROMATE ION TRANSPORTER (EUROFUNG)"/>
    <property type="match status" value="1"/>
</dbReference>
<accession>A0ABU8C3Y9</accession>
<dbReference type="Proteomes" id="UP001375382">
    <property type="component" value="Unassembled WGS sequence"/>
</dbReference>
<comment type="caution">
    <text evidence="8">The sequence shown here is derived from an EMBL/GenBank/DDBJ whole genome shotgun (WGS) entry which is preliminary data.</text>
</comment>
<evidence type="ECO:0000256" key="7">
    <source>
        <dbReference type="SAM" id="Phobius"/>
    </source>
</evidence>
<evidence type="ECO:0000313" key="8">
    <source>
        <dbReference type="EMBL" id="MEH8016630.1"/>
    </source>
</evidence>
<feature type="transmembrane region" description="Helical" evidence="7">
    <location>
        <begin position="335"/>
        <end position="355"/>
    </location>
</feature>
<dbReference type="EMBL" id="JALAAR010000003">
    <property type="protein sequence ID" value="MEH8016630.1"/>
    <property type="molecule type" value="Genomic_DNA"/>
</dbReference>
<feature type="transmembrane region" description="Helical" evidence="7">
    <location>
        <begin position="115"/>
        <end position="135"/>
    </location>
</feature>
<sequence>MTAATKKPGFWAIFSIFLLLGLTSFGGPAAHIGYFRQQFVSKRRWLSDAEFASLLALCQFLPGPASSQLGMAIGLLQHKFRGALAAWLGFTLPSALLMLAFALSLTWWQPGLLSGVLHGLKLVAVAVVAQAIWAMAQSLCNSVRKAVIMLLSAALILWQQAATVQLLLLAGAALAGFLLLRHETASDSRVALVQPLQRRQGLGFAAVFLLLLLGLPLTAQYFAQPMLTLLDIFYRSGALVFGGGHVVLPLLQAELVPAALVNADQFMAGYAAAQAMPGPLFSFAAFVGAVAQTGISPVTAAVLALLAIFLPSLLILCAVLPYWQQISQQSALRSAFAGVGAAVTGLLLATLYSPLASSSILTPLDAAFAVLAFIALQFLRLPPWLLVLAGAVTGILLA</sequence>
<evidence type="ECO:0000256" key="6">
    <source>
        <dbReference type="ARBA" id="ARBA00023136"/>
    </source>
</evidence>
<dbReference type="Pfam" id="PF02417">
    <property type="entry name" value="Chromate_transp"/>
    <property type="match status" value="2"/>
</dbReference>
<dbReference type="RefSeq" id="WP_335735045.1">
    <property type="nucleotide sequence ID" value="NZ_JALAAR010000003.1"/>
</dbReference>
<feature type="transmembrane region" description="Helical" evidence="7">
    <location>
        <begin position="367"/>
        <end position="397"/>
    </location>
</feature>
<proteinExistence type="inferred from homology"/>
<dbReference type="PIRSF" id="PIRSF004810">
    <property type="entry name" value="ChrA"/>
    <property type="match status" value="1"/>
</dbReference>
<gene>
    <name evidence="8" type="primary">chrA</name>
    <name evidence="8" type="ORF">MN202_05265</name>
</gene>
<evidence type="ECO:0000256" key="4">
    <source>
        <dbReference type="ARBA" id="ARBA00022692"/>
    </source>
</evidence>
<comment type="similarity">
    <text evidence="2">Belongs to the chromate ion transporter (CHR) (TC 2.A.51) family.</text>
</comment>
<keyword evidence="9" id="KW-1185">Reference proteome</keyword>
<keyword evidence="5 7" id="KW-1133">Transmembrane helix</keyword>
<feature type="transmembrane region" description="Helical" evidence="7">
    <location>
        <begin position="275"/>
        <end position="295"/>
    </location>
</feature>
<feature type="transmembrane region" description="Helical" evidence="7">
    <location>
        <begin position="12"/>
        <end position="35"/>
    </location>
</feature>
<name>A0ABU8C3Y9_9GAMM</name>
<evidence type="ECO:0000256" key="5">
    <source>
        <dbReference type="ARBA" id="ARBA00022989"/>
    </source>
</evidence>